<dbReference type="EMBL" id="CAJRGZ010000029">
    <property type="protein sequence ID" value="CAG5184057.1"/>
    <property type="molecule type" value="Genomic_DNA"/>
</dbReference>
<protein>
    <submittedName>
        <fullName evidence="2">Uncharacterized protein</fullName>
    </submittedName>
</protein>
<comment type="caution">
    <text evidence="2">The sequence shown here is derived from an EMBL/GenBank/DDBJ whole genome shotgun (WGS) entry which is preliminary data.</text>
</comment>
<evidence type="ECO:0000313" key="3">
    <source>
        <dbReference type="Proteomes" id="UP000676310"/>
    </source>
</evidence>
<gene>
    <name evidence="2" type="ORF">ALTATR162_LOCUS10888</name>
    <name evidence="1" type="ORF">ALTATR162_LOCUS7863</name>
</gene>
<evidence type="ECO:0000313" key="1">
    <source>
        <dbReference type="EMBL" id="CAG5174781.1"/>
    </source>
</evidence>
<sequence>MPLSLIKHEATSPPLTLAQIPDYGLSAFLEDDEEITTQLSQQPPKAELEDDILEDVIQDDEEISTLLTQEWHDTDQEVFPYTKTPNE</sequence>
<accession>A0A8J2IAB7</accession>
<keyword evidence="3" id="KW-1185">Reference proteome</keyword>
<organism evidence="2 3">
    <name type="scientific">Alternaria atra</name>
    <dbReference type="NCBI Taxonomy" id="119953"/>
    <lineage>
        <taxon>Eukaryota</taxon>
        <taxon>Fungi</taxon>
        <taxon>Dikarya</taxon>
        <taxon>Ascomycota</taxon>
        <taxon>Pezizomycotina</taxon>
        <taxon>Dothideomycetes</taxon>
        <taxon>Pleosporomycetidae</taxon>
        <taxon>Pleosporales</taxon>
        <taxon>Pleosporineae</taxon>
        <taxon>Pleosporaceae</taxon>
        <taxon>Alternaria</taxon>
        <taxon>Alternaria sect. Ulocladioides</taxon>
    </lineage>
</organism>
<dbReference type="OrthoDB" id="3798049at2759"/>
<dbReference type="GeneID" id="67011098"/>
<name>A0A8J2IAB7_9PLEO</name>
<dbReference type="RefSeq" id="XP_043174463.1">
    <property type="nucleotide sequence ID" value="XM_043318528.1"/>
</dbReference>
<dbReference type="Proteomes" id="UP000676310">
    <property type="component" value="Unassembled WGS sequence"/>
</dbReference>
<reference evidence="2" key="1">
    <citation type="submission" date="2021-05" db="EMBL/GenBank/DDBJ databases">
        <authorList>
            <person name="Stam R."/>
        </authorList>
    </citation>
    <scope>NUCLEOTIDE SEQUENCE</scope>
    <source>
        <strain evidence="2">CS162</strain>
    </source>
</reference>
<proteinExistence type="predicted"/>
<dbReference type="EMBL" id="CAJRGZ010000022">
    <property type="protein sequence ID" value="CAG5174781.1"/>
    <property type="molecule type" value="Genomic_DNA"/>
</dbReference>
<evidence type="ECO:0000313" key="2">
    <source>
        <dbReference type="EMBL" id="CAG5184057.1"/>
    </source>
</evidence>
<dbReference type="AlphaFoldDB" id="A0A8J2IAB7"/>